<organism evidence="1 2">
    <name type="scientific">Dreissena polymorpha</name>
    <name type="common">Zebra mussel</name>
    <name type="synonym">Mytilus polymorpha</name>
    <dbReference type="NCBI Taxonomy" id="45954"/>
    <lineage>
        <taxon>Eukaryota</taxon>
        <taxon>Metazoa</taxon>
        <taxon>Spiralia</taxon>
        <taxon>Lophotrochozoa</taxon>
        <taxon>Mollusca</taxon>
        <taxon>Bivalvia</taxon>
        <taxon>Autobranchia</taxon>
        <taxon>Heteroconchia</taxon>
        <taxon>Euheterodonta</taxon>
        <taxon>Imparidentia</taxon>
        <taxon>Neoheterodontei</taxon>
        <taxon>Myida</taxon>
        <taxon>Dreissenoidea</taxon>
        <taxon>Dreissenidae</taxon>
        <taxon>Dreissena</taxon>
    </lineage>
</organism>
<name>A0A9D4KJ10_DREPO</name>
<keyword evidence="2" id="KW-1185">Reference proteome</keyword>
<proteinExistence type="predicted"/>
<dbReference type="EMBL" id="JAIWYP010000004">
    <property type="protein sequence ID" value="KAH3840438.1"/>
    <property type="molecule type" value="Genomic_DNA"/>
</dbReference>
<dbReference type="Proteomes" id="UP000828390">
    <property type="component" value="Unassembled WGS sequence"/>
</dbReference>
<protein>
    <submittedName>
        <fullName evidence="1">Uncharacterized protein</fullName>
    </submittedName>
</protein>
<evidence type="ECO:0000313" key="1">
    <source>
        <dbReference type="EMBL" id="KAH3840438.1"/>
    </source>
</evidence>
<reference evidence="1" key="1">
    <citation type="journal article" date="2019" name="bioRxiv">
        <title>The Genome of the Zebra Mussel, Dreissena polymorpha: A Resource for Invasive Species Research.</title>
        <authorList>
            <person name="McCartney M.A."/>
            <person name="Auch B."/>
            <person name="Kono T."/>
            <person name="Mallez S."/>
            <person name="Zhang Y."/>
            <person name="Obille A."/>
            <person name="Becker A."/>
            <person name="Abrahante J.E."/>
            <person name="Garbe J."/>
            <person name="Badalamenti J.P."/>
            <person name="Herman A."/>
            <person name="Mangelson H."/>
            <person name="Liachko I."/>
            <person name="Sullivan S."/>
            <person name="Sone E.D."/>
            <person name="Koren S."/>
            <person name="Silverstein K.A.T."/>
            <person name="Beckman K.B."/>
            <person name="Gohl D.M."/>
        </authorList>
    </citation>
    <scope>NUCLEOTIDE SEQUENCE</scope>
    <source>
        <strain evidence="1">Duluth1</strain>
        <tissue evidence="1">Whole animal</tissue>
    </source>
</reference>
<dbReference type="AlphaFoldDB" id="A0A9D4KJ10"/>
<gene>
    <name evidence="1" type="ORF">DPMN_113887</name>
</gene>
<reference evidence="1" key="2">
    <citation type="submission" date="2020-11" db="EMBL/GenBank/DDBJ databases">
        <authorList>
            <person name="McCartney M.A."/>
            <person name="Auch B."/>
            <person name="Kono T."/>
            <person name="Mallez S."/>
            <person name="Becker A."/>
            <person name="Gohl D.M."/>
            <person name="Silverstein K.A.T."/>
            <person name="Koren S."/>
            <person name="Bechman K.B."/>
            <person name="Herman A."/>
            <person name="Abrahante J.E."/>
            <person name="Garbe J."/>
        </authorList>
    </citation>
    <scope>NUCLEOTIDE SEQUENCE</scope>
    <source>
        <strain evidence="1">Duluth1</strain>
        <tissue evidence="1">Whole animal</tissue>
    </source>
</reference>
<accession>A0A9D4KJ10</accession>
<comment type="caution">
    <text evidence="1">The sequence shown here is derived from an EMBL/GenBank/DDBJ whole genome shotgun (WGS) entry which is preliminary data.</text>
</comment>
<evidence type="ECO:0000313" key="2">
    <source>
        <dbReference type="Proteomes" id="UP000828390"/>
    </source>
</evidence>
<sequence length="117" mass="12967">MVFPPSHTVWESPAGAPAVWETVWHRLGVSCRYQDDLGIVADCLRVSCRCPGGLRDCMAQSGILPHVPRRSWHHCRLSGSVLQVSRRSLRLSGTVADCLDVFCRYPGSATITGFNRE</sequence>